<accession>A0ACA9TL25</accession>
<organism evidence="1 2">
    <name type="scientific">Clonostachys rosea f. rosea IK726</name>
    <dbReference type="NCBI Taxonomy" id="1349383"/>
    <lineage>
        <taxon>Eukaryota</taxon>
        <taxon>Fungi</taxon>
        <taxon>Dikarya</taxon>
        <taxon>Ascomycota</taxon>
        <taxon>Pezizomycotina</taxon>
        <taxon>Sordariomycetes</taxon>
        <taxon>Hypocreomycetidae</taxon>
        <taxon>Hypocreales</taxon>
        <taxon>Bionectriaceae</taxon>
        <taxon>Clonostachys</taxon>
    </lineage>
</organism>
<sequence>MLRHTDQPVKEDRGENVEHNEGIANTEVPPPVGVACADLLEESVGAGHGAVLAHTSSSLVPKLTTSSLRVWPKPIAASQAIGSGHLHKLV</sequence>
<evidence type="ECO:0000313" key="2">
    <source>
        <dbReference type="Proteomes" id="UP000836387"/>
    </source>
</evidence>
<reference evidence="1" key="2">
    <citation type="submission" date="2021-10" db="EMBL/GenBank/DDBJ databases">
        <authorList>
            <person name="Piombo E."/>
        </authorList>
    </citation>
    <scope>NUCLEOTIDE SEQUENCE</scope>
</reference>
<dbReference type="EMBL" id="CADEHS020000005">
    <property type="protein sequence ID" value="CAG9941603.1"/>
    <property type="molecule type" value="Genomic_DNA"/>
</dbReference>
<keyword evidence="2" id="KW-1185">Reference proteome</keyword>
<evidence type="ECO:0000313" key="1">
    <source>
        <dbReference type="EMBL" id="CAG9941603.1"/>
    </source>
</evidence>
<protein>
    <submittedName>
        <fullName evidence="1">Uncharacterized protein</fullName>
    </submittedName>
</protein>
<dbReference type="Proteomes" id="UP000836387">
    <property type="component" value="Unassembled WGS sequence"/>
</dbReference>
<name>A0ACA9TL25_BIOOC</name>
<gene>
    <name evidence="1" type="ORF">CRV2_00003035</name>
</gene>
<comment type="caution">
    <text evidence="1">The sequence shown here is derived from an EMBL/GenBank/DDBJ whole genome shotgun (WGS) entry which is preliminary data.</text>
</comment>
<proteinExistence type="predicted"/>
<reference evidence="1" key="1">
    <citation type="submission" date="2020-04" db="EMBL/GenBank/DDBJ databases">
        <authorList>
            <person name="Broberg M."/>
        </authorList>
    </citation>
    <scope>NUCLEOTIDE SEQUENCE</scope>
</reference>